<dbReference type="Gene3D" id="3.40.50.2000">
    <property type="entry name" value="Glycogen Phosphorylase B"/>
    <property type="match status" value="2"/>
</dbReference>
<keyword evidence="1" id="KW-0328">Glycosyltransferase</keyword>
<reference evidence="4" key="1">
    <citation type="journal article" date="2014" name="Int. J. Syst. Evol. Microbiol.">
        <title>Complete genome sequence of Corynebacterium casei LMG S-19264T (=DSM 44701T), isolated from a smear-ripened cheese.</title>
        <authorList>
            <consortium name="US DOE Joint Genome Institute (JGI-PGF)"/>
            <person name="Walter F."/>
            <person name="Albersmeier A."/>
            <person name="Kalinowski J."/>
            <person name="Ruckert C."/>
        </authorList>
    </citation>
    <scope>NUCLEOTIDE SEQUENCE</scope>
    <source>
        <strain evidence="4">JCM 3090</strain>
    </source>
</reference>
<comment type="caution">
    <text evidence="4">The sequence shown here is derived from an EMBL/GenBank/DDBJ whole genome shotgun (WGS) entry which is preliminary data.</text>
</comment>
<evidence type="ECO:0000256" key="1">
    <source>
        <dbReference type="ARBA" id="ARBA00022676"/>
    </source>
</evidence>
<dbReference type="PANTHER" id="PTHR12526:SF636">
    <property type="entry name" value="BLL3647 PROTEIN"/>
    <property type="match status" value="1"/>
</dbReference>
<dbReference type="GO" id="GO:0016757">
    <property type="term" value="F:glycosyltransferase activity"/>
    <property type="evidence" value="ECO:0007669"/>
    <property type="project" value="UniProtKB-KW"/>
</dbReference>
<evidence type="ECO:0000259" key="3">
    <source>
        <dbReference type="Pfam" id="PF13439"/>
    </source>
</evidence>
<keyword evidence="2" id="KW-0808">Transferase</keyword>
<dbReference type="Pfam" id="PF13439">
    <property type="entry name" value="Glyco_transf_4"/>
    <property type="match status" value="1"/>
</dbReference>
<keyword evidence="5" id="KW-1185">Reference proteome</keyword>
<evidence type="ECO:0000313" key="4">
    <source>
        <dbReference type="EMBL" id="GGJ97681.1"/>
    </source>
</evidence>
<evidence type="ECO:0000256" key="2">
    <source>
        <dbReference type="ARBA" id="ARBA00022679"/>
    </source>
</evidence>
<sequence>MNRRLLFLGFFLPPSRASGVYRTRAMVNRLAREGWDVTALGAPLEFLRDVVRSTDDSLLATLDPRVRIERPPLDTYVWEKDLRRYGRLRRFLPKVAKRRYEVVSNLNFPEHYGSWGWSCVRAGLKLHRERPFDAVVATGNPYATFAAAHTLHRLRGIPYVIDFRDSWTLDQFGDTVKYPPNHPACRWERRAMGRAASSVFVNECTRQWYAERYPAVADRTMVVPNGWDPDLLDLSGLADGAGAPADRPLRLGFLGTLTDRMPIGELVAAFGAARGAPELAGATLDLYGHLGFTPNAVAALRELLGLPDGADETPGGIRYRGPVSKTEVAGFYRDSDVLVFLAGGSRYVTSGKIFEYMAAGRPIVSVHAPGIAAEDVLSGYPLWFTANSLEPGALAGAMRAAADAARTAPPALRAAAREWAVRYQRDRLLDPFATRLAEIVDGRPLTPAAAPSAPVRVGEPV</sequence>
<accession>A0A8J3FBV7</accession>
<dbReference type="Proteomes" id="UP000649739">
    <property type="component" value="Unassembled WGS sequence"/>
</dbReference>
<dbReference type="RefSeq" id="WP_229783905.1">
    <property type="nucleotide sequence ID" value="NZ_BMQB01000006.1"/>
</dbReference>
<evidence type="ECO:0000313" key="5">
    <source>
        <dbReference type="Proteomes" id="UP000649739"/>
    </source>
</evidence>
<dbReference type="InterPro" id="IPR028098">
    <property type="entry name" value="Glyco_trans_4-like_N"/>
</dbReference>
<name>A0A8J3FBV7_9ACTN</name>
<dbReference type="SUPFAM" id="SSF53756">
    <property type="entry name" value="UDP-Glycosyltransferase/glycogen phosphorylase"/>
    <property type="match status" value="1"/>
</dbReference>
<gene>
    <name evidence="4" type="ORF">GCM10010123_29610</name>
</gene>
<dbReference type="EMBL" id="BMQB01000006">
    <property type="protein sequence ID" value="GGJ97681.1"/>
    <property type="molecule type" value="Genomic_DNA"/>
</dbReference>
<dbReference type="Pfam" id="PF13692">
    <property type="entry name" value="Glyco_trans_1_4"/>
    <property type="match status" value="1"/>
</dbReference>
<dbReference type="AlphaFoldDB" id="A0A8J3FBV7"/>
<dbReference type="PANTHER" id="PTHR12526">
    <property type="entry name" value="GLYCOSYLTRANSFERASE"/>
    <property type="match status" value="1"/>
</dbReference>
<proteinExistence type="predicted"/>
<reference evidence="4" key="2">
    <citation type="submission" date="2020-09" db="EMBL/GenBank/DDBJ databases">
        <authorList>
            <person name="Sun Q."/>
            <person name="Ohkuma M."/>
        </authorList>
    </citation>
    <scope>NUCLEOTIDE SEQUENCE</scope>
    <source>
        <strain evidence="4">JCM 3090</strain>
    </source>
</reference>
<organism evidence="4 5">
    <name type="scientific">Pilimelia anulata</name>
    <dbReference type="NCBI Taxonomy" id="53371"/>
    <lineage>
        <taxon>Bacteria</taxon>
        <taxon>Bacillati</taxon>
        <taxon>Actinomycetota</taxon>
        <taxon>Actinomycetes</taxon>
        <taxon>Micromonosporales</taxon>
        <taxon>Micromonosporaceae</taxon>
        <taxon>Pilimelia</taxon>
    </lineage>
</organism>
<feature type="domain" description="Glycosyltransferase subfamily 4-like N-terminal" evidence="3">
    <location>
        <begin position="99"/>
        <end position="230"/>
    </location>
</feature>
<protein>
    <recommendedName>
        <fullName evidence="3">Glycosyltransferase subfamily 4-like N-terminal domain-containing protein</fullName>
    </recommendedName>
</protein>